<evidence type="ECO:0000313" key="10">
    <source>
        <dbReference type="EMBL" id="CAF1010155.1"/>
    </source>
</evidence>
<dbReference type="Proteomes" id="UP000663828">
    <property type="component" value="Unassembled WGS sequence"/>
</dbReference>
<dbReference type="Proteomes" id="UP000663852">
    <property type="component" value="Unassembled WGS sequence"/>
</dbReference>
<protein>
    <recommendedName>
        <fullName evidence="9">Nuclear receptor domain-containing protein</fullName>
    </recommendedName>
</protein>
<dbReference type="EMBL" id="CAJNOJ010000065">
    <property type="protein sequence ID" value="CAF1012869.1"/>
    <property type="molecule type" value="Genomic_DNA"/>
</dbReference>
<evidence type="ECO:0000256" key="4">
    <source>
        <dbReference type="ARBA" id="ARBA00023015"/>
    </source>
</evidence>
<evidence type="ECO:0000313" key="12">
    <source>
        <dbReference type="Proteomes" id="UP000663828"/>
    </source>
</evidence>
<keyword evidence="12" id="KW-1185">Reference proteome</keyword>
<dbReference type="PRINTS" id="PR00047">
    <property type="entry name" value="STROIDFINGER"/>
</dbReference>
<keyword evidence="1" id="KW-0479">Metal-binding</keyword>
<evidence type="ECO:0000313" key="11">
    <source>
        <dbReference type="EMBL" id="CAF1012869.1"/>
    </source>
</evidence>
<keyword evidence="8" id="KW-0539">Nucleus</keyword>
<evidence type="ECO:0000256" key="1">
    <source>
        <dbReference type="ARBA" id="ARBA00022723"/>
    </source>
</evidence>
<keyword evidence="6" id="KW-0804">Transcription</keyword>
<dbReference type="PANTHER" id="PTHR24082">
    <property type="entry name" value="NUCLEAR HORMONE RECEPTOR"/>
    <property type="match status" value="1"/>
</dbReference>
<organism evidence="11 13">
    <name type="scientific">Adineta ricciae</name>
    <name type="common">Rotifer</name>
    <dbReference type="NCBI Taxonomy" id="249248"/>
    <lineage>
        <taxon>Eukaryota</taxon>
        <taxon>Metazoa</taxon>
        <taxon>Spiralia</taxon>
        <taxon>Gnathifera</taxon>
        <taxon>Rotifera</taxon>
        <taxon>Eurotatoria</taxon>
        <taxon>Bdelloidea</taxon>
        <taxon>Adinetida</taxon>
        <taxon>Adinetidae</taxon>
        <taxon>Adineta</taxon>
    </lineage>
</organism>
<dbReference type="InterPro" id="IPR001628">
    <property type="entry name" value="Znf_hrmn_rcpt"/>
</dbReference>
<dbReference type="GO" id="GO:0045944">
    <property type="term" value="P:positive regulation of transcription by RNA polymerase II"/>
    <property type="evidence" value="ECO:0007669"/>
    <property type="project" value="TreeGrafter"/>
</dbReference>
<dbReference type="PANTHER" id="PTHR24082:SF507">
    <property type="entry name" value="BILE ACID RECEPTOR-RELATED"/>
    <property type="match status" value="1"/>
</dbReference>
<accession>A0A814HML0</accession>
<dbReference type="SMART" id="SM00399">
    <property type="entry name" value="ZnF_C4"/>
    <property type="match status" value="1"/>
</dbReference>
<dbReference type="Gene3D" id="3.30.50.10">
    <property type="entry name" value="Erythroid Transcription Factor GATA-1, subunit A"/>
    <property type="match status" value="1"/>
</dbReference>
<evidence type="ECO:0000256" key="8">
    <source>
        <dbReference type="ARBA" id="ARBA00023242"/>
    </source>
</evidence>
<dbReference type="PROSITE" id="PS51030">
    <property type="entry name" value="NUCLEAR_REC_DBD_2"/>
    <property type="match status" value="1"/>
</dbReference>
<dbReference type="GO" id="GO:0004879">
    <property type="term" value="F:nuclear receptor activity"/>
    <property type="evidence" value="ECO:0007669"/>
    <property type="project" value="TreeGrafter"/>
</dbReference>
<keyword evidence="2" id="KW-0863">Zinc-finger</keyword>
<dbReference type="GO" id="GO:0000122">
    <property type="term" value="P:negative regulation of transcription by RNA polymerase II"/>
    <property type="evidence" value="ECO:0007669"/>
    <property type="project" value="TreeGrafter"/>
</dbReference>
<name>A0A814HML0_ADIRI</name>
<keyword evidence="4" id="KW-0805">Transcription regulation</keyword>
<dbReference type="GO" id="GO:0030154">
    <property type="term" value="P:cell differentiation"/>
    <property type="evidence" value="ECO:0007669"/>
    <property type="project" value="TreeGrafter"/>
</dbReference>
<evidence type="ECO:0000256" key="6">
    <source>
        <dbReference type="ARBA" id="ARBA00023163"/>
    </source>
</evidence>
<dbReference type="OrthoDB" id="6355676at2759"/>
<evidence type="ECO:0000256" key="5">
    <source>
        <dbReference type="ARBA" id="ARBA00023125"/>
    </source>
</evidence>
<reference evidence="11" key="1">
    <citation type="submission" date="2021-02" db="EMBL/GenBank/DDBJ databases">
        <authorList>
            <person name="Nowell W R."/>
        </authorList>
    </citation>
    <scope>NUCLEOTIDE SEQUENCE</scope>
</reference>
<feature type="domain" description="Nuclear receptor" evidence="9">
    <location>
        <begin position="5"/>
        <end position="81"/>
    </location>
</feature>
<sequence>MLQTRPLCAVCGAAAIGRNFDAMTCLSCKAFFRRNAYNEHLVFTCRITNSCEITSTTRRHCSACRLKKCFEQGMKKELIRSLNAINHATSAALNIRAQHRSTTMDLIPTNDSTLLSSDDWNLLSNIQKTYEQYCLQKFLESHQTIPLIPPIQPYRSRIKLQRLIDLRYKYTIIVASFIRRIFLFDGFQVLSDHHFQYVKASLQCITSVNTSELMRLHVLKFLPWEHDQLVLQSVLSEEFIQRAETILYKFQTLLPHDMIVLKSWVIILALSSRTLPLWRKDHYNSSDFDPYPMKLLLSQNYYLTLLWKYVMYRLGHNDTIIFLVRFIQNFLRRQILEADLFEMIQNRDDHAQLTPLTQVNLKI</sequence>
<evidence type="ECO:0000313" key="13">
    <source>
        <dbReference type="Proteomes" id="UP000663852"/>
    </source>
</evidence>
<dbReference type="PROSITE" id="PS00031">
    <property type="entry name" value="NUCLEAR_REC_DBD_1"/>
    <property type="match status" value="1"/>
</dbReference>
<dbReference type="SUPFAM" id="SSF57716">
    <property type="entry name" value="Glucocorticoid receptor-like (DNA-binding domain)"/>
    <property type="match status" value="1"/>
</dbReference>
<dbReference type="AlphaFoldDB" id="A0A814HML0"/>
<dbReference type="Pfam" id="PF00105">
    <property type="entry name" value="zf-C4"/>
    <property type="match status" value="1"/>
</dbReference>
<keyword evidence="3" id="KW-0862">Zinc</keyword>
<dbReference type="GO" id="GO:0000978">
    <property type="term" value="F:RNA polymerase II cis-regulatory region sequence-specific DNA binding"/>
    <property type="evidence" value="ECO:0007669"/>
    <property type="project" value="TreeGrafter"/>
</dbReference>
<dbReference type="GO" id="GO:0008270">
    <property type="term" value="F:zinc ion binding"/>
    <property type="evidence" value="ECO:0007669"/>
    <property type="project" value="UniProtKB-KW"/>
</dbReference>
<gene>
    <name evidence="11" type="ORF">EDS130_LOCUS15486</name>
    <name evidence="10" type="ORF">XAT740_LOCUS13677</name>
</gene>
<evidence type="ECO:0000256" key="3">
    <source>
        <dbReference type="ARBA" id="ARBA00022833"/>
    </source>
</evidence>
<dbReference type="EMBL" id="CAJNOR010000799">
    <property type="protein sequence ID" value="CAF1010155.1"/>
    <property type="molecule type" value="Genomic_DNA"/>
</dbReference>
<evidence type="ECO:0000256" key="2">
    <source>
        <dbReference type="ARBA" id="ARBA00022771"/>
    </source>
</evidence>
<proteinExistence type="predicted"/>
<evidence type="ECO:0000256" key="7">
    <source>
        <dbReference type="ARBA" id="ARBA00023170"/>
    </source>
</evidence>
<dbReference type="InterPro" id="IPR013088">
    <property type="entry name" value="Znf_NHR/GATA"/>
</dbReference>
<dbReference type="InterPro" id="IPR050234">
    <property type="entry name" value="Nuclear_hormone_rcpt_NR1"/>
</dbReference>
<evidence type="ECO:0000259" key="9">
    <source>
        <dbReference type="PROSITE" id="PS51030"/>
    </source>
</evidence>
<keyword evidence="5" id="KW-0238">DNA-binding</keyword>
<keyword evidence="7" id="KW-0675">Receptor</keyword>
<comment type="caution">
    <text evidence="11">The sequence shown here is derived from an EMBL/GenBank/DDBJ whole genome shotgun (WGS) entry which is preliminary data.</text>
</comment>